<feature type="compositionally biased region" description="Low complexity" evidence="1">
    <location>
        <begin position="208"/>
        <end position="220"/>
    </location>
</feature>
<accession>A0A1Z8JMB8</accession>
<name>A0A1Z8JMB8_PICKU</name>
<dbReference type="GO" id="GO:0000307">
    <property type="term" value="C:cyclin-dependent protein kinase holoenzyme complex"/>
    <property type="evidence" value="ECO:0007669"/>
    <property type="project" value="TreeGrafter"/>
</dbReference>
<evidence type="ECO:0000313" key="2">
    <source>
        <dbReference type="EMBL" id="OUT21738.1"/>
    </source>
</evidence>
<dbReference type="GO" id="GO:0019901">
    <property type="term" value="F:protein kinase binding"/>
    <property type="evidence" value="ECO:0007669"/>
    <property type="project" value="InterPro"/>
</dbReference>
<dbReference type="Pfam" id="PF08613">
    <property type="entry name" value="Cyclin"/>
    <property type="match status" value="1"/>
</dbReference>
<dbReference type="Gene3D" id="1.10.472.10">
    <property type="entry name" value="Cyclin-like"/>
    <property type="match status" value="1"/>
</dbReference>
<feature type="compositionally biased region" description="Low complexity" evidence="1">
    <location>
        <begin position="112"/>
        <end position="129"/>
    </location>
</feature>
<dbReference type="PANTHER" id="PTHR15615">
    <property type="match status" value="1"/>
</dbReference>
<dbReference type="CDD" id="cd20558">
    <property type="entry name" value="CYCLIN_ScPCL7-like"/>
    <property type="match status" value="1"/>
</dbReference>
<evidence type="ECO:0000256" key="1">
    <source>
        <dbReference type="SAM" id="MobiDB-lite"/>
    </source>
</evidence>
<feature type="region of interest" description="Disordered" evidence="1">
    <location>
        <begin position="110"/>
        <end position="129"/>
    </location>
</feature>
<comment type="caution">
    <text evidence="2">The sequence shown here is derived from an EMBL/GenBank/DDBJ whole genome shotgun (WGS) entry which is preliminary data.</text>
</comment>
<dbReference type="VEuPathDB" id="FungiDB:C5L36_0E05300"/>
<sequence>MPQNNTHVEETLHPNKTRFNNSNNPNSSISINNGDPKAILINTQLSHLNQLNHLSHANRVSSTSSSYTSTTSPSNFTSFSYNNSNSPSVQPPVSLTSQIVYPTAYLFHHLHNNNNNNNKQQQQPQPQLQHSLSFNHSYTSSITPAGRRSLLTSKLKEESLRRPHQLPQFQKQHQLHHLQQNQLQHQQLQLQQAYQQQQQYHHHHHQQQQRQQQQQQQQYQEDTQFPTPARATATTNVSKDLVFSTNNSSNSTLYQDAPTDSSFSTGRSNVGNLSQNINHQFLSVSAPAHAPIHHQHQHQQLQQQEQTLIPPPNYQSHHEPESTKSINIAEFPPNDLLVMLSALLQKIIEANDILHTDGNLNPVIPSSSVNATSTSSSFSNETTHLFNDKYNANVMAFRGRNIPAISIYSYLKRIIKYCPATNDVFLSLLVYFDRIAKRANNTVHTQEDAIMQDDTTESPSESPFQVFVMDSYNIHRLIIAGVIVASKFLSDVFYKNSRYAKVGGLPLEELNHLELQFLLLLDFQLMIQKEELEKYAELLSRFWKRQQLQQQQQQQQQQQPQQPPPT</sequence>
<dbReference type="GO" id="GO:0016538">
    <property type="term" value="F:cyclin-dependent protein serine/threonine kinase regulator activity"/>
    <property type="evidence" value="ECO:0007669"/>
    <property type="project" value="TreeGrafter"/>
</dbReference>
<reference evidence="2 3" key="1">
    <citation type="submission" date="2017-05" db="EMBL/GenBank/DDBJ databases">
        <title>The Genome Sequence of Candida krusei Ckrusei653.</title>
        <authorList>
            <person name="Cuomo C."/>
            <person name="Forche A."/>
            <person name="Young S."/>
            <person name="Abouelleil A."/>
            <person name="Cao P."/>
            <person name="Chapman S."/>
            <person name="Cusick C."/>
            <person name="Shea T."/>
            <person name="Nusbaum C."/>
            <person name="Birren B."/>
        </authorList>
    </citation>
    <scope>NUCLEOTIDE SEQUENCE [LARGE SCALE GENOMIC DNA]</scope>
    <source>
        <strain evidence="2 3">Ckrusei653</strain>
    </source>
</reference>
<feature type="region of interest" description="Disordered" evidence="1">
    <location>
        <begin position="1"/>
        <end position="32"/>
    </location>
</feature>
<feature type="region of interest" description="Disordered" evidence="1">
    <location>
        <begin position="246"/>
        <end position="267"/>
    </location>
</feature>
<dbReference type="PANTHER" id="PTHR15615:SF94">
    <property type="entry name" value="PHO85 CYCLIN-6-RELATED"/>
    <property type="match status" value="1"/>
</dbReference>
<dbReference type="AlphaFoldDB" id="A0A1Z8JMB8"/>
<protein>
    <submittedName>
        <fullName evidence="2">Uncharacterized protein</fullName>
    </submittedName>
</protein>
<feature type="region of interest" description="Disordered" evidence="1">
    <location>
        <begin position="194"/>
        <end position="224"/>
    </location>
</feature>
<dbReference type="EMBL" id="NHMM01000004">
    <property type="protein sequence ID" value="OUT21738.1"/>
    <property type="molecule type" value="Genomic_DNA"/>
</dbReference>
<organism evidence="2 3">
    <name type="scientific">Pichia kudriavzevii</name>
    <name type="common">Yeast</name>
    <name type="synonym">Issatchenkia orientalis</name>
    <dbReference type="NCBI Taxonomy" id="4909"/>
    <lineage>
        <taxon>Eukaryota</taxon>
        <taxon>Fungi</taxon>
        <taxon>Dikarya</taxon>
        <taxon>Ascomycota</taxon>
        <taxon>Saccharomycotina</taxon>
        <taxon>Pichiomycetes</taxon>
        <taxon>Pichiales</taxon>
        <taxon>Pichiaceae</taxon>
        <taxon>Pichia</taxon>
    </lineage>
</organism>
<evidence type="ECO:0000313" key="3">
    <source>
        <dbReference type="Proteomes" id="UP000195871"/>
    </source>
</evidence>
<proteinExistence type="predicted"/>
<dbReference type="InterPro" id="IPR013922">
    <property type="entry name" value="Cyclin_PHO80-like"/>
</dbReference>
<gene>
    <name evidence="2" type="ORF">CAS74_002707</name>
</gene>
<dbReference type="Proteomes" id="UP000195871">
    <property type="component" value="Unassembled WGS sequence"/>
</dbReference>
<dbReference type="GO" id="GO:0005634">
    <property type="term" value="C:nucleus"/>
    <property type="evidence" value="ECO:0007669"/>
    <property type="project" value="TreeGrafter"/>
</dbReference>
<feature type="compositionally biased region" description="Low complexity" evidence="1">
    <location>
        <begin position="20"/>
        <end position="32"/>
    </location>
</feature>